<dbReference type="EMBL" id="CP091512">
    <property type="protein sequence ID" value="UOO91696.1"/>
    <property type="molecule type" value="Genomic_DNA"/>
</dbReference>
<reference evidence="3" key="2">
    <citation type="journal article" date="2022" name="Res Sq">
        <title>Evolution of multicellular longitudinally dividing oral cavity symbionts (Neisseriaceae).</title>
        <authorList>
            <person name="Nyongesa S."/>
            <person name="Weber P."/>
            <person name="Bernet E."/>
            <person name="Pullido F."/>
            <person name="Nieckarz M."/>
            <person name="Delaby M."/>
            <person name="Nieves C."/>
            <person name="Viehboeck T."/>
            <person name="Krause N."/>
            <person name="Rivera-Millot A."/>
            <person name="Nakamura A."/>
            <person name="Vischer N."/>
            <person name="VanNieuwenhze M."/>
            <person name="Brun Y."/>
            <person name="Cava F."/>
            <person name="Bulgheresi S."/>
            <person name="Veyrier F."/>
        </authorList>
    </citation>
    <scope>NUCLEOTIDE SEQUENCE</scope>
    <source>
        <strain evidence="3">SAG 1488-6</strain>
    </source>
</reference>
<proteinExistence type="predicted"/>
<dbReference type="PROSITE" id="PS51084">
    <property type="entry name" value="HIT_2"/>
    <property type="match status" value="1"/>
</dbReference>
<dbReference type="InterPro" id="IPR001310">
    <property type="entry name" value="Histidine_triad_HIT"/>
</dbReference>
<dbReference type="InterPro" id="IPR036265">
    <property type="entry name" value="HIT-like_sf"/>
</dbReference>
<dbReference type="Proteomes" id="UP000832034">
    <property type="component" value="Chromosome"/>
</dbReference>
<evidence type="ECO:0000256" key="1">
    <source>
        <dbReference type="PROSITE-ProRule" id="PRU00464"/>
    </source>
</evidence>
<feature type="short sequence motif" description="Histidine triad motif" evidence="1">
    <location>
        <begin position="100"/>
        <end position="104"/>
    </location>
</feature>
<accession>A0ABY4E7F6</accession>
<organism evidence="3 4">
    <name type="scientific">Vitreoscilla stercoraria</name>
    <dbReference type="NCBI Taxonomy" id="61"/>
    <lineage>
        <taxon>Bacteria</taxon>
        <taxon>Pseudomonadati</taxon>
        <taxon>Pseudomonadota</taxon>
        <taxon>Betaproteobacteria</taxon>
        <taxon>Neisseriales</taxon>
        <taxon>Neisseriaceae</taxon>
        <taxon>Vitreoscilla</taxon>
    </lineage>
</organism>
<evidence type="ECO:0000313" key="3">
    <source>
        <dbReference type="EMBL" id="UOO91696.1"/>
    </source>
</evidence>
<dbReference type="PANTHER" id="PTHR46648">
    <property type="entry name" value="HIT FAMILY PROTEIN 1"/>
    <property type="match status" value="1"/>
</dbReference>
<sequence>MAYDNNNVFAKILRGEMPAFKVHEDEHVLAFMDIMPQADGHVLVIPKVPAVTLFELPADAAAQTIQAVQKIARGVNAAMDAGGVVLVQSNGEAVGQVIPHVHFHVIPSHIRDLGRHAAQMGDMDKIKALSERIAIEVAKEFV</sequence>
<reference evidence="3" key="1">
    <citation type="submission" date="2021-12" db="EMBL/GenBank/DDBJ databases">
        <authorList>
            <person name="Veyrier F.J."/>
        </authorList>
    </citation>
    <scope>NUCLEOTIDE SEQUENCE</scope>
    <source>
        <strain evidence="3">SAG 1488-6</strain>
    </source>
</reference>
<dbReference type="CDD" id="cd01277">
    <property type="entry name" value="HINT_subgroup"/>
    <property type="match status" value="1"/>
</dbReference>
<dbReference type="RefSeq" id="WP_019958709.1">
    <property type="nucleotide sequence ID" value="NZ_CP091512.1"/>
</dbReference>
<dbReference type="SUPFAM" id="SSF54197">
    <property type="entry name" value="HIT-like"/>
    <property type="match status" value="1"/>
</dbReference>
<feature type="domain" description="HIT" evidence="2">
    <location>
        <begin position="8"/>
        <end position="115"/>
    </location>
</feature>
<dbReference type="PRINTS" id="PR00332">
    <property type="entry name" value="HISTRIAD"/>
</dbReference>
<dbReference type="InterPro" id="IPR011146">
    <property type="entry name" value="HIT-like"/>
</dbReference>
<dbReference type="Gene3D" id="3.30.428.10">
    <property type="entry name" value="HIT-like"/>
    <property type="match status" value="1"/>
</dbReference>
<protein>
    <submittedName>
        <fullName evidence="3">HIT family protein</fullName>
    </submittedName>
</protein>
<keyword evidence="4" id="KW-1185">Reference proteome</keyword>
<evidence type="ECO:0000259" key="2">
    <source>
        <dbReference type="PROSITE" id="PS51084"/>
    </source>
</evidence>
<evidence type="ECO:0000313" key="4">
    <source>
        <dbReference type="Proteomes" id="UP000832034"/>
    </source>
</evidence>
<gene>
    <name evidence="3" type="ORF">LVJ81_08605</name>
</gene>
<dbReference type="InterPro" id="IPR039384">
    <property type="entry name" value="HINT"/>
</dbReference>
<name>A0ABY4E7F6_VITST</name>
<dbReference type="PANTHER" id="PTHR46648:SF1">
    <property type="entry name" value="ADENOSINE 5'-MONOPHOSPHORAMIDASE HNT1"/>
    <property type="match status" value="1"/>
</dbReference>
<dbReference type="Pfam" id="PF01230">
    <property type="entry name" value="HIT"/>
    <property type="match status" value="1"/>
</dbReference>